<reference evidence="3" key="1">
    <citation type="journal article" date="2019" name="Int. J. Syst. Evol. Microbiol.">
        <title>The Global Catalogue of Microorganisms (GCM) 10K type strain sequencing project: providing services to taxonomists for standard genome sequencing and annotation.</title>
        <authorList>
            <consortium name="The Broad Institute Genomics Platform"/>
            <consortium name="The Broad Institute Genome Sequencing Center for Infectious Disease"/>
            <person name="Wu L."/>
            <person name="Ma J."/>
        </authorList>
    </citation>
    <scope>NUCLEOTIDE SEQUENCE [LARGE SCALE GENOMIC DNA]</scope>
    <source>
        <strain evidence="3">JCM 4316</strain>
    </source>
</reference>
<keyword evidence="3" id="KW-1185">Reference proteome</keyword>
<evidence type="ECO:0000259" key="1">
    <source>
        <dbReference type="Pfam" id="PF13349"/>
    </source>
</evidence>
<gene>
    <name evidence="2" type="ORF">GCM10010246_35480</name>
</gene>
<proteinExistence type="predicted"/>
<dbReference type="InterPro" id="IPR025164">
    <property type="entry name" value="Toastrack_DUF4097"/>
</dbReference>
<evidence type="ECO:0000313" key="3">
    <source>
        <dbReference type="Proteomes" id="UP001500253"/>
    </source>
</evidence>
<dbReference type="Proteomes" id="UP001500253">
    <property type="component" value="Unassembled WGS sequence"/>
</dbReference>
<sequence>MLLESNVAFLVSETRNAQQESLMQKFETPAPITAVVDIPAGRVQFIAAPRVDTTVEVLPANPSKSRDVQTAEQTTVAYADGVLRIHTPEPKGQLFGGSGSVEVTVQLPAGSHVEAKTAGSEFRGVGRLGDIAFEGAYRRIKIDEAASVRLTATDGDVEVGRLGGPAEISTARGDIRIAEAMRGAVVLRTESGDISVTAAAGVSAALDAGTGYGRVSNSLKNDGTADLDIRATTSHGDITARSL</sequence>
<protein>
    <submittedName>
        <fullName evidence="2">DUF4097 family beta strand repeat-containing protein</fullName>
    </submittedName>
</protein>
<comment type="caution">
    <text evidence="2">The sequence shown here is derived from an EMBL/GenBank/DDBJ whole genome shotgun (WGS) entry which is preliminary data.</text>
</comment>
<organism evidence="2 3">
    <name type="scientific">Streptomyces cuspidosporus</name>
    <dbReference type="NCBI Taxonomy" id="66882"/>
    <lineage>
        <taxon>Bacteria</taxon>
        <taxon>Bacillati</taxon>
        <taxon>Actinomycetota</taxon>
        <taxon>Actinomycetes</taxon>
        <taxon>Kitasatosporales</taxon>
        <taxon>Streptomycetaceae</taxon>
        <taxon>Streptomyces</taxon>
    </lineage>
</organism>
<evidence type="ECO:0000313" key="2">
    <source>
        <dbReference type="EMBL" id="GAA2346199.1"/>
    </source>
</evidence>
<feature type="domain" description="DUF4097" evidence="1">
    <location>
        <begin position="144"/>
        <end position="239"/>
    </location>
</feature>
<name>A0ABP5T675_9ACTN</name>
<dbReference type="Pfam" id="PF13349">
    <property type="entry name" value="DUF4097"/>
    <property type="match status" value="1"/>
</dbReference>
<dbReference type="EMBL" id="BAAASD010000013">
    <property type="protein sequence ID" value="GAA2346199.1"/>
    <property type="molecule type" value="Genomic_DNA"/>
</dbReference>
<accession>A0ABP5T675</accession>